<protein>
    <submittedName>
        <fullName evidence="2">Uncharacterized protein</fullName>
    </submittedName>
</protein>
<reference evidence="2 3" key="1">
    <citation type="journal article" date="2019" name="Nat. Ecol. Evol.">
        <title>Megaphylogeny resolves global patterns of mushroom evolution.</title>
        <authorList>
            <person name="Varga T."/>
            <person name="Krizsan K."/>
            <person name="Foldi C."/>
            <person name="Dima B."/>
            <person name="Sanchez-Garcia M."/>
            <person name="Sanchez-Ramirez S."/>
            <person name="Szollosi G.J."/>
            <person name="Szarkandi J.G."/>
            <person name="Papp V."/>
            <person name="Albert L."/>
            <person name="Andreopoulos W."/>
            <person name="Angelini C."/>
            <person name="Antonin V."/>
            <person name="Barry K.W."/>
            <person name="Bougher N.L."/>
            <person name="Buchanan P."/>
            <person name="Buyck B."/>
            <person name="Bense V."/>
            <person name="Catcheside P."/>
            <person name="Chovatia M."/>
            <person name="Cooper J."/>
            <person name="Damon W."/>
            <person name="Desjardin D."/>
            <person name="Finy P."/>
            <person name="Geml J."/>
            <person name="Haridas S."/>
            <person name="Hughes K."/>
            <person name="Justo A."/>
            <person name="Karasinski D."/>
            <person name="Kautmanova I."/>
            <person name="Kiss B."/>
            <person name="Kocsube S."/>
            <person name="Kotiranta H."/>
            <person name="LaButti K.M."/>
            <person name="Lechner B.E."/>
            <person name="Liimatainen K."/>
            <person name="Lipzen A."/>
            <person name="Lukacs Z."/>
            <person name="Mihaltcheva S."/>
            <person name="Morgado L.N."/>
            <person name="Niskanen T."/>
            <person name="Noordeloos M.E."/>
            <person name="Ohm R.A."/>
            <person name="Ortiz-Santana B."/>
            <person name="Ovrebo C."/>
            <person name="Racz N."/>
            <person name="Riley R."/>
            <person name="Savchenko A."/>
            <person name="Shiryaev A."/>
            <person name="Soop K."/>
            <person name="Spirin V."/>
            <person name="Szebenyi C."/>
            <person name="Tomsovsky M."/>
            <person name="Tulloss R.E."/>
            <person name="Uehling J."/>
            <person name="Grigoriev I.V."/>
            <person name="Vagvolgyi C."/>
            <person name="Papp T."/>
            <person name="Martin F.M."/>
            <person name="Miettinen O."/>
            <person name="Hibbett D.S."/>
            <person name="Nagy L.G."/>
        </authorList>
    </citation>
    <scope>NUCLEOTIDE SEQUENCE [LARGE SCALE GENOMIC DNA]</scope>
    <source>
        <strain evidence="2 3">CBS 166.37</strain>
    </source>
</reference>
<feature type="region of interest" description="Disordered" evidence="1">
    <location>
        <begin position="214"/>
        <end position="258"/>
    </location>
</feature>
<feature type="compositionally biased region" description="Basic and acidic residues" evidence="1">
    <location>
        <begin position="26"/>
        <end position="36"/>
    </location>
</feature>
<feature type="compositionally biased region" description="Polar residues" evidence="1">
    <location>
        <begin position="220"/>
        <end position="235"/>
    </location>
</feature>
<sequence>MSGCESRKAGASSMPFKRKTLRLKKRYDIGPPRRESLSLPPILHPQDMAAATRSPSGDERARSSSPRHGEVRDGGRESTQCTLPSFQEVVRSVDRPQENSHLSPHWQRILNPTPPPRTYSTYRTTKATFTWPNLQLASQMEGRSIIYADYSTPPPEHYPGETSTYNDVYSQREFTLSPPAVQGLPKRTPPKEHVYAGVFSTTTPFLNVERRRRETLRKGTPSSIIAQAQSPVGSNSLLEDSDDDDVDSASEATTPARASNWEDHTRICTNSNGEVQYECLWPLSYRAPGLCGYKRKKQLVKRHVESTHLNIR</sequence>
<feature type="compositionally biased region" description="Basic residues" evidence="1">
    <location>
        <begin position="16"/>
        <end position="25"/>
    </location>
</feature>
<evidence type="ECO:0000313" key="3">
    <source>
        <dbReference type="Proteomes" id="UP000308652"/>
    </source>
</evidence>
<evidence type="ECO:0000313" key="2">
    <source>
        <dbReference type="EMBL" id="TFK31628.1"/>
    </source>
</evidence>
<dbReference type="AlphaFoldDB" id="A0A5C3LFN9"/>
<feature type="region of interest" description="Disordered" evidence="1">
    <location>
        <begin position="1"/>
        <end position="117"/>
    </location>
</feature>
<feature type="compositionally biased region" description="Acidic residues" evidence="1">
    <location>
        <begin position="239"/>
        <end position="248"/>
    </location>
</feature>
<keyword evidence="3" id="KW-1185">Reference proteome</keyword>
<proteinExistence type="predicted"/>
<evidence type="ECO:0000256" key="1">
    <source>
        <dbReference type="SAM" id="MobiDB-lite"/>
    </source>
</evidence>
<dbReference type="EMBL" id="ML213725">
    <property type="protein sequence ID" value="TFK31628.1"/>
    <property type="molecule type" value="Genomic_DNA"/>
</dbReference>
<accession>A0A5C3LFN9</accession>
<gene>
    <name evidence="2" type="ORF">BDQ12DRAFT_729389</name>
</gene>
<dbReference type="STRING" id="68775.A0A5C3LFN9"/>
<dbReference type="Proteomes" id="UP000308652">
    <property type="component" value="Unassembled WGS sequence"/>
</dbReference>
<organism evidence="2 3">
    <name type="scientific">Crucibulum laeve</name>
    <dbReference type="NCBI Taxonomy" id="68775"/>
    <lineage>
        <taxon>Eukaryota</taxon>
        <taxon>Fungi</taxon>
        <taxon>Dikarya</taxon>
        <taxon>Basidiomycota</taxon>
        <taxon>Agaricomycotina</taxon>
        <taxon>Agaricomycetes</taxon>
        <taxon>Agaricomycetidae</taxon>
        <taxon>Agaricales</taxon>
        <taxon>Agaricineae</taxon>
        <taxon>Nidulariaceae</taxon>
        <taxon>Crucibulum</taxon>
    </lineage>
</organism>
<dbReference type="OrthoDB" id="654211at2759"/>
<feature type="compositionally biased region" description="Basic and acidic residues" evidence="1">
    <location>
        <begin position="56"/>
        <end position="76"/>
    </location>
</feature>
<name>A0A5C3LFN9_9AGAR</name>